<gene>
    <name evidence="2" type="ORF">SAMN05421773_12335</name>
</gene>
<evidence type="ECO:0000313" key="3">
    <source>
        <dbReference type="Proteomes" id="UP000199207"/>
    </source>
</evidence>
<proteinExistence type="predicted"/>
<feature type="compositionally biased region" description="Pro residues" evidence="1">
    <location>
        <begin position="18"/>
        <end position="29"/>
    </location>
</feature>
<dbReference type="Proteomes" id="UP000199207">
    <property type="component" value="Unassembled WGS sequence"/>
</dbReference>
<dbReference type="GO" id="GO:0016787">
    <property type="term" value="F:hydrolase activity"/>
    <property type="evidence" value="ECO:0007669"/>
    <property type="project" value="UniProtKB-KW"/>
</dbReference>
<name>A0A1I1UG69_9ACTN</name>
<dbReference type="PANTHER" id="PTHR37574">
    <property type="entry name" value="LIPASE B"/>
    <property type="match status" value="1"/>
</dbReference>
<dbReference type="SUPFAM" id="SSF53474">
    <property type="entry name" value="alpha/beta-Hydrolases"/>
    <property type="match status" value="1"/>
</dbReference>
<dbReference type="InterPro" id="IPR029058">
    <property type="entry name" value="AB_hydrolase_fold"/>
</dbReference>
<dbReference type="InterPro" id="IPR002918">
    <property type="entry name" value="Lipase_EstA/Esterase_EstB"/>
</dbReference>
<dbReference type="Pfam" id="PF01674">
    <property type="entry name" value="Lipase_2"/>
    <property type="match status" value="1"/>
</dbReference>
<sequence>MMPPRPTPLRKNDSAPPMSAPPVSAPPLSAPRTAGRPRLLAAVLLLAVLTALLPGATAARAAAGPAAASAGGWNDYSCRPSAGHPRPVVLVHGTFANKTDNWLGLAPYLVHRGYCVFSENFGELPGVPLVHGLGPIEDSAAELAVHIDRVLAATGAEEADIVGHSQGGLMPRHYLRHSPGAAGKVNALIALAPSTNGTTLGGLTRLLDHFPGAGDLIGSAAPALTQQVAGSDFLTRLNAGGYTVPGVDYTVIATRYDEVVTPYRTQFIREPGVRNILIQDLCPLDFSGHALLGLADRIAFHEVANALDPARAEPTTCLSVFG</sequence>
<dbReference type="Gene3D" id="3.40.50.1820">
    <property type="entry name" value="alpha/beta hydrolase"/>
    <property type="match status" value="1"/>
</dbReference>
<evidence type="ECO:0000313" key="2">
    <source>
        <dbReference type="EMBL" id="SFD66940.1"/>
    </source>
</evidence>
<evidence type="ECO:0000256" key="1">
    <source>
        <dbReference type="SAM" id="MobiDB-lite"/>
    </source>
</evidence>
<dbReference type="STRING" id="910347.SAMN05421773_12335"/>
<accession>A0A1I1UG69</accession>
<protein>
    <submittedName>
        <fullName evidence="2">Triacylglycerol esterase/lipase EstA, alpha/beta hydrolase fold</fullName>
    </submittedName>
</protein>
<dbReference type="PANTHER" id="PTHR37574:SF1">
    <property type="entry name" value="LIPASE B"/>
    <property type="match status" value="1"/>
</dbReference>
<keyword evidence="3" id="KW-1185">Reference proteome</keyword>
<feature type="region of interest" description="Disordered" evidence="1">
    <location>
        <begin position="1"/>
        <end position="31"/>
    </location>
</feature>
<dbReference type="InterPro" id="IPR053228">
    <property type="entry name" value="Stereospecific_Lipase"/>
</dbReference>
<dbReference type="AlphaFoldDB" id="A0A1I1UG69"/>
<keyword evidence="2" id="KW-0378">Hydrolase</keyword>
<organism evidence="2 3">
    <name type="scientific">Streptomyces aidingensis</name>
    <dbReference type="NCBI Taxonomy" id="910347"/>
    <lineage>
        <taxon>Bacteria</taxon>
        <taxon>Bacillati</taxon>
        <taxon>Actinomycetota</taxon>
        <taxon>Actinomycetes</taxon>
        <taxon>Kitasatosporales</taxon>
        <taxon>Streptomycetaceae</taxon>
        <taxon>Streptomyces</taxon>
    </lineage>
</organism>
<dbReference type="EMBL" id="FOLM01000023">
    <property type="protein sequence ID" value="SFD66940.1"/>
    <property type="molecule type" value="Genomic_DNA"/>
</dbReference>
<dbReference type="GO" id="GO:0016042">
    <property type="term" value="P:lipid catabolic process"/>
    <property type="evidence" value="ECO:0007669"/>
    <property type="project" value="InterPro"/>
</dbReference>
<reference evidence="2 3" key="1">
    <citation type="submission" date="2016-10" db="EMBL/GenBank/DDBJ databases">
        <authorList>
            <person name="de Groot N.N."/>
        </authorList>
    </citation>
    <scope>NUCLEOTIDE SEQUENCE [LARGE SCALE GENOMIC DNA]</scope>
    <source>
        <strain evidence="2 3">CGMCC 4.5739</strain>
    </source>
</reference>